<name>A5EXD2_DICNV</name>
<feature type="transmembrane region" description="Helical" evidence="1">
    <location>
        <begin position="6"/>
        <end position="27"/>
    </location>
</feature>
<dbReference type="HOGENOM" id="CLU_3269160_0_0_6"/>
<reference evidence="2 3" key="1">
    <citation type="journal article" date="2007" name="Nat. Biotechnol.">
        <title>Genome sequence and identification of candidate vaccine antigens from the animal pathogen Dichelobacter nodosus.</title>
        <authorList>
            <person name="Myers G.S."/>
            <person name="Parker D."/>
            <person name="Al-Hasani K."/>
            <person name="Kennan R.M."/>
            <person name="Seemann T."/>
            <person name="Ren Q."/>
            <person name="Badger J.H."/>
            <person name="Selengut J.D."/>
            <person name="Deboy R.T."/>
            <person name="Tettelin H."/>
            <person name="Boyce J.D."/>
            <person name="McCarl V.P."/>
            <person name="Han X."/>
            <person name="Nelson W.C."/>
            <person name="Madupu R."/>
            <person name="Mohamoud Y."/>
            <person name="Holley T."/>
            <person name="Fedorova N."/>
            <person name="Khouri H."/>
            <person name="Bottomley S.P."/>
            <person name="Whittington R.J."/>
            <person name="Adler B."/>
            <person name="Songer J.G."/>
            <person name="Rood J.I."/>
            <person name="Paulsen I.T."/>
        </authorList>
    </citation>
    <scope>NUCLEOTIDE SEQUENCE [LARGE SCALE GENOMIC DNA]</scope>
    <source>
        <strain evidence="2 3">VCS1703A</strain>
    </source>
</reference>
<gene>
    <name evidence="2" type="ordered locus">DNO_1219</name>
</gene>
<evidence type="ECO:0000313" key="2">
    <source>
        <dbReference type="EMBL" id="ABQ14135.1"/>
    </source>
</evidence>
<accession>A5EXD2</accession>
<protein>
    <submittedName>
        <fullName evidence="2">Uncharacterized protein</fullName>
    </submittedName>
</protein>
<organism evidence="2 3">
    <name type="scientific">Dichelobacter nodosus (strain VCS1703A)</name>
    <dbReference type="NCBI Taxonomy" id="246195"/>
    <lineage>
        <taxon>Bacteria</taxon>
        <taxon>Pseudomonadati</taxon>
        <taxon>Pseudomonadota</taxon>
        <taxon>Gammaproteobacteria</taxon>
        <taxon>Cardiobacteriales</taxon>
        <taxon>Cardiobacteriaceae</taxon>
        <taxon>Dichelobacter</taxon>
    </lineage>
</organism>
<dbReference type="EMBL" id="CP000513">
    <property type="protein sequence ID" value="ABQ14135.1"/>
    <property type="molecule type" value="Genomic_DNA"/>
</dbReference>
<dbReference type="AlphaFoldDB" id="A5EXD2"/>
<keyword evidence="1" id="KW-0812">Transmembrane</keyword>
<dbReference type="Proteomes" id="UP000000248">
    <property type="component" value="Chromosome"/>
</dbReference>
<keyword evidence="1" id="KW-0472">Membrane</keyword>
<evidence type="ECO:0000256" key="1">
    <source>
        <dbReference type="SAM" id="Phobius"/>
    </source>
</evidence>
<evidence type="ECO:0000313" key="3">
    <source>
        <dbReference type="Proteomes" id="UP000000248"/>
    </source>
</evidence>
<proteinExistence type="predicted"/>
<keyword evidence="3" id="KW-1185">Reference proteome</keyword>
<keyword evidence="1" id="KW-1133">Transmembrane helix</keyword>
<dbReference type="KEGG" id="dno:DNO_1219"/>
<sequence>MNQIYFLAAIMNYADKLIISTNIFVFLRCKSAFLKKVTHFR</sequence>